<evidence type="ECO:0000313" key="4">
    <source>
        <dbReference type="Proteomes" id="UP000683507"/>
    </source>
</evidence>
<dbReference type="InterPro" id="IPR003029">
    <property type="entry name" value="S1_domain"/>
</dbReference>
<proteinExistence type="inferred from homology"/>
<dbReference type="Gene3D" id="1.10.10.10">
    <property type="entry name" value="Winged helix-like DNA-binding domain superfamily/Winged helix DNA-binding domain"/>
    <property type="match status" value="1"/>
</dbReference>
<evidence type="ECO:0000256" key="1">
    <source>
        <dbReference type="PIRNR" id="PIRNR012524"/>
    </source>
</evidence>
<dbReference type="Proteomes" id="UP000683507">
    <property type="component" value="Chromosome"/>
</dbReference>
<organism evidence="3 4">
    <name type="scientific">Parvicella tangerina</name>
    <dbReference type="NCBI Taxonomy" id="2829795"/>
    <lineage>
        <taxon>Bacteria</taxon>
        <taxon>Pseudomonadati</taxon>
        <taxon>Bacteroidota</taxon>
        <taxon>Flavobacteriia</taxon>
        <taxon>Flavobacteriales</taxon>
        <taxon>Parvicellaceae</taxon>
        <taxon>Parvicella</taxon>
    </lineage>
</organism>
<feature type="domain" description="S1 motif" evidence="2">
    <location>
        <begin position="69"/>
        <end position="131"/>
    </location>
</feature>
<dbReference type="KEGG" id="ptan:CRYO30217_01524"/>
<keyword evidence="4" id="KW-1185">Reference proteome</keyword>
<evidence type="ECO:0000313" key="3">
    <source>
        <dbReference type="EMBL" id="CAG5081051.1"/>
    </source>
</evidence>
<dbReference type="AlphaFoldDB" id="A0A916JLY6"/>
<dbReference type="InterPro" id="IPR036388">
    <property type="entry name" value="WH-like_DNA-bd_sf"/>
</dbReference>
<dbReference type="InterPro" id="IPR039566">
    <property type="entry name" value="CvfB_S1_st"/>
</dbReference>
<feature type="domain" description="S1 motif" evidence="2">
    <location>
        <begin position="144"/>
        <end position="206"/>
    </location>
</feature>
<dbReference type="Pfam" id="PF17783">
    <property type="entry name" value="WHD_CvfB"/>
    <property type="match status" value="1"/>
</dbReference>
<name>A0A916JLY6_9FLAO</name>
<dbReference type="PANTHER" id="PTHR37296:SF1">
    <property type="entry name" value="CONSERVED VIRULENCE FACTOR B"/>
    <property type="match status" value="1"/>
</dbReference>
<dbReference type="GO" id="GO:0003676">
    <property type="term" value="F:nucleic acid binding"/>
    <property type="evidence" value="ECO:0007669"/>
    <property type="project" value="InterPro"/>
</dbReference>
<dbReference type="InterPro" id="IPR012340">
    <property type="entry name" value="NA-bd_OB-fold"/>
</dbReference>
<reference evidence="3" key="1">
    <citation type="submission" date="2021-04" db="EMBL/GenBank/DDBJ databases">
        <authorList>
            <person name="Rodrigo-Torres L."/>
            <person name="Arahal R. D."/>
            <person name="Lucena T."/>
        </authorList>
    </citation>
    <scope>NUCLEOTIDE SEQUENCE</scope>
    <source>
        <strain evidence="3">AS29M-1</strain>
    </source>
</reference>
<evidence type="ECO:0000259" key="2">
    <source>
        <dbReference type="SMART" id="SM00316"/>
    </source>
</evidence>
<dbReference type="Gene3D" id="2.40.50.140">
    <property type="entry name" value="Nucleic acid-binding proteins"/>
    <property type="match status" value="2"/>
</dbReference>
<dbReference type="Pfam" id="PF13509">
    <property type="entry name" value="S1_2"/>
    <property type="match status" value="2"/>
</dbReference>
<sequence length="276" mass="31288">MIEIGAFNTLRAKRNTINGWYLACPDDEEVLLPNKYIPEGFKTNDLLEVFVYKDSEDRIVATTENPYAIVGEFSNLKVKDVSKIGAFLDWGLEKDLLVPFGEQKRKLEVGEHAIVYVYLDEQTGRIAASCKVDKFLESLDEEYKEGEEVDLLIYRKTDLGYEAIIDDHALGLIYTSEIHQKIKIGDRLDGYIANIREDGKIDLRLQKTGMDHLDEVSKVILNGLVAAGGFLPLHDKSSPSEIKQQFQISKKAFKKAIGILYKKRMIEIQDKGIKAV</sequence>
<accession>A0A916JLY6</accession>
<dbReference type="PIRSF" id="PIRSF012524">
    <property type="entry name" value="YitL_S1"/>
    <property type="match status" value="1"/>
</dbReference>
<protein>
    <submittedName>
        <fullName evidence="3">Conserved virulence factor B</fullName>
    </submittedName>
</protein>
<comment type="similarity">
    <text evidence="1">Belongs to the CvfB family.</text>
</comment>
<gene>
    <name evidence="3" type="primary">cvfB</name>
    <name evidence="3" type="ORF">CRYO30217_01524</name>
</gene>
<dbReference type="InterPro" id="IPR040764">
    <property type="entry name" value="CvfB_WH"/>
</dbReference>
<dbReference type="SMART" id="SM00316">
    <property type="entry name" value="S1"/>
    <property type="match status" value="2"/>
</dbReference>
<dbReference type="InterPro" id="IPR014464">
    <property type="entry name" value="CvfB_fam"/>
</dbReference>
<dbReference type="PANTHER" id="PTHR37296">
    <property type="entry name" value="CONSERVED VIRULENCE FACTOR B"/>
    <property type="match status" value="1"/>
</dbReference>
<dbReference type="RefSeq" id="WP_258541725.1">
    <property type="nucleotide sequence ID" value="NZ_OU015584.1"/>
</dbReference>
<dbReference type="EMBL" id="OU015584">
    <property type="protein sequence ID" value="CAG5081051.1"/>
    <property type="molecule type" value="Genomic_DNA"/>
</dbReference>